<evidence type="ECO:0000313" key="2">
    <source>
        <dbReference type="Proteomes" id="UP001620645"/>
    </source>
</evidence>
<organism evidence="1 2">
    <name type="scientific">Heterodera schachtii</name>
    <name type="common">Sugarbeet cyst nematode worm</name>
    <name type="synonym">Tylenchus schachtii</name>
    <dbReference type="NCBI Taxonomy" id="97005"/>
    <lineage>
        <taxon>Eukaryota</taxon>
        <taxon>Metazoa</taxon>
        <taxon>Ecdysozoa</taxon>
        <taxon>Nematoda</taxon>
        <taxon>Chromadorea</taxon>
        <taxon>Rhabditida</taxon>
        <taxon>Tylenchina</taxon>
        <taxon>Tylenchomorpha</taxon>
        <taxon>Tylenchoidea</taxon>
        <taxon>Heteroderidae</taxon>
        <taxon>Heteroderinae</taxon>
        <taxon>Heterodera</taxon>
    </lineage>
</organism>
<evidence type="ECO:0000313" key="1">
    <source>
        <dbReference type="EMBL" id="KAL3095933.1"/>
    </source>
</evidence>
<sequence>MITVKVNILFTSYNGFCQPSGEHKMTEQMCRISAERTVGQQIEAVMTYLANVRGEVYENAMCWMRDFNGQKMDENSPIMDERPYEMDIEIAYA</sequence>
<keyword evidence="2" id="KW-1185">Reference proteome</keyword>
<dbReference type="Proteomes" id="UP001620645">
    <property type="component" value="Unassembled WGS sequence"/>
</dbReference>
<proteinExistence type="predicted"/>
<accession>A0ABD2JZU9</accession>
<dbReference type="EMBL" id="JBICCN010000078">
    <property type="protein sequence ID" value="KAL3095933.1"/>
    <property type="molecule type" value="Genomic_DNA"/>
</dbReference>
<reference evidence="1 2" key="1">
    <citation type="submission" date="2024-10" db="EMBL/GenBank/DDBJ databases">
        <authorList>
            <person name="Kim D."/>
        </authorList>
    </citation>
    <scope>NUCLEOTIDE SEQUENCE [LARGE SCALE GENOMIC DNA]</scope>
    <source>
        <strain evidence="1">Taebaek</strain>
    </source>
</reference>
<comment type="caution">
    <text evidence="1">The sequence shown here is derived from an EMBL/GenBank/DDBJ whole genome shotgun (WGS) entry which is preliminary data.</text>
</comment>
<name>A0ABD2JZU9_HETSC</name>
<dbReference type="AlphaFoldDB" id="A0ABD2JZU9"/>
<gene>
    <name evidence="1" type="ORF">niasHS_005692</name>
</gene>
<protein>
    <submittedName>
        <fullName evidence="1">Uncharacterized protein</fullName>
    </submittedName>
</protein>